<evidence type="ECO:0000256" key="7">
    <source>
        <dbReference type="ARBA" id="ARBA00023204"/>
    </source>
</evidence>
<reference evidence="12 13" key="1">
    <citation type="journal article" date="2023" name="Antonie Van Leeuwenhoek">
        <title>Mesoterricola silvestris gen. nov., sp. nov., Mesoterricola sediminis sp. nov., Geothrix oryzae sp. nov., Geothrix edaphica sp. nov., Geothrix rubra sp. nov., and Geothrix limicola sp. nov., six novel members of Acidobacteriota isolated from soils.</title>
        <authorList>
            <person name="Itoh H."/>
            <person name="Sugisawa Y."/>
            <person name="Mise K."/>
            <person name="Xu Z."/>
            <person name="Kuniyasu M."/>
            <person name="Ushijima N."/>
            <person name="Kawano K."/>
            <person name="Kobayashi E."/>
            <person name="Shiratori Y."/>
            <person name="Masuda Y."/>
            <person name="Senoo K."/>
        </authorList>
    </citation>
    <scope>NUCLEOTIDE SEQUENCE [LARGE SCALE GENOMIC DNA]</scope>
    <source>
        <strain evidence="12 13">Red804</strain>
    </source>
</reference>
<keyword evidence="6" id="KW-0067">ATP-binding</keyword>
<comment type="function">
    <text evidence="1 9">May be involved in recombinational repair of damaged DNA.</text>
</comment>
<evidence type="ECO:0000313" key="12">
    <source>
        <dbReference type="EMBL" id="GLH72924.1"/>
    </source>
</evidence>
<dbReference type="InterPro" id="IPR004604">
    <property type="entry name" value="DNA_recomb/repair_RecN"/>
</dbReference>
<dbReference type="Proteomes" id="UP001165069">
    <property type="component" value="Unassembled WGS sequence"/>
</dbReference>
<evidence type="ECO:0000256" key="4">
    <source>
        <dbReference type="ARBA" id="ARBA00022741"/>
    </source>
</evidence>
<keyword evidence="7 9" id="KW-0234">DNA repair</keyword>
<keyword evidence="13" id="KW-1185">Reference proteome</keyword>
<keyword evidence="10" id="KW-0175">Coiled coil</keyword>
<gene>
    <name evidence="12" type="primary">recN</name>
    <name evidence="12" type="ORF">GETHLI_14260</name>
</gene>
<dbReference type="CDD" id="cd03241">
    <property type="entry name" value="ABC_RecN"/>
    <property type="match status" value="2"/>
</dbReference>
<dbReference type="InterPro" id="IPR027417">
    <property type="entry name" value="P-loop_NTPase"/>
</dbReference>
<sequence length="560" mass="60723">MLSSLRIQNLALVEDLSLEWGPGFTVLTGETGAGKSLLVDALSLLVGARGDGELVRHGSDRATVEGVVEGRFEAWQAFLAERGLPEEQPVVLRREVGSGRSRAWINGASCALADLRDAGRLWMRLTSQHDHQSLLGEERHLVLVDEVLGIEPSLDAEAAAVREAEAALKARRRSEAERAQRLEQLAEALADLDKLAPKPGEWAQLKEDREPLRHAVHLEQAFREAAEALHDGVPKVELAHKALMRAVAHWPDAVAEQDRLRSAVLELEDLLALAQDQALRWSQAGADRIEAMEARLAQYERQARRHRCEPEELPARQQALKEEQRSLLAGDAPIKELEAALSRVAETYRKGAEALHARRTAAIPKLEAEVQKRLARLGMKGARIQLRLSLAEESGSPVEQSGRPVRVAAQGFSALAIWIEPNPGEGFRPLAKIASGGELSRLMLALVGAGLALGAGVRDGLTLVLDEVDSGLGGETALAVGKAVAELGRAHQVLAVTHLAQVAARADRHGRLEKETEGGRTRSALAWVAGESRNRELARLLSGHPDRAEALEHAKVLLEG</sequence>
<dbReference type="Gene3D" id="3.40.50.300">
    <property type="entry name" value="P-loop containing nucleotide triphosphate hydrolases"/>
    <property type="match status" value="2"/>
</dbReference>
<name>A0ABQ5QDK3_9BACT</name>
<evidence type="ECO:0000256" key="10">
    <source>
        <dbReference type="SAM" id="Coils"/>
    </source>
</evidence>
<dbReference type="SUPFAM" id="SSF52540">
    <property type="entry name" value="P-loop containing nucleoside triphosphate hydrolases"/>
    <property type="match status" value="1"/>
</dbReference>
<evidence type="ECO:0000256" key="5">
    <source>
        <dbReference type="ARBA" id="ARBA00022763"/>
    </source>
</evidence>
<dbReference type="PANTHER" id="PTHR11059">
    <property type="entry name" value="DNA REPAIR PROTEIN RECN"/>
    <property type="match status" value="1"/>
</dbReference>
<proteinExistence type="inferred from homology"/>
<dbReference type="PANTHER" id="PTHR11059:SF0">
    <property type="entry name" value="DNA REPAIR PROTEIN RECN"/>
    <property type="match status" value="1"/>
</dbReference>
<comment type="caution">
    <text evidence="12">The sequence shown here is derived from an EMBL/GenBank/DDBJ whole genome shotgun (WGS) entry which is preliminary data.</text>
</comment>
<dbReference type="Pfam" id="PF02463">
    <property type="entry name" value="SMC_N"/>
    <property type="match status" value="1"/>
</dbReference>
<evidence type="ECO:0000256" key="6">
    <source>
        <dbReference type="ARBA" id="ARBA00022840"/>
    </source>
</evidence>
<evidence type="ECO:0000313" key="13">
    <source>
        <dbReference type="Proteomes" id="UP001165069"/>
    </source>
</evidence>
<dbReference type="RefSeq" id="WP_285573215.1">
    <property type="nucleotide sequence ID" value="NZ_BSDE01000002.1"/>
</dbReference>
<feature type="domain" description="RecF/RecN/SMC N-terminal" evidence="11">
    <location>
        <begin position="2"/>
        <end position="516"/>
    </location>
</feature>
<keyword evidence="4" id="KW-0547">Nucleotide-binding</keyword>
<comment type="similarity">
    <text evidence="2 9">Belongs to the RecN family.</text>
</comment>
<accession>A0ABQ5QDK3</accession>
<evidence type="ECO:0000259" key="11">
    <source>
        <dbReference type="Pfam" id="PF02463"/>
    </source>
</evidence>
<evidence type="ECO:0000256" key="2">
    <source>
        <dbReference type="ARBA" id="ARBA00009441"/>
    </source>
</evidence>
<protein>
    <recommendedName>
        <fullName evidence="3 9">DNA repair protein RecN</fullName>
    </recommendedName>
    <alternativeName>
        <fullName evidence="8 9">Recombination protein N</fullName>
    </alternativeName>
</protein>
<dbReference type="EMBL" id="BSDE01000002">
    <property type="protein sequence ID" value="GLH72924.1"/>
    <property type="molecule type" value="Genomic_DNA"/>
</dbReference>
<feature type="coiled-coil region" evidence="10">
    <location>
        <begin position="257"/>
        <end position="309"/>
    </location>
</feature>
<organism evidence="12 13">
    <name type="scientific">Geothrix limicola</name>
    <dbReference type="NCBI Taxonomy" id="2927978"/>
    <lineage>
        <taxon>Bacteria</taxon>
        <taxon>Pseudomonadati</taxon>
        <taxon>Acidobacteriota</taxon>
        <taxon>Holophagae</taxon>
        <taxon>Holophagales</taxon>
        <taxon>Holophagaceae</taxon>
        <taxon>Geothrix</taxon>
    </lineage>
</organism>
<evidence type="ECO:0000256" key="1">
    <source>
        <dbReference type="ARBA" id="ARBA00003618"/>
    </source>
</evidence>
<evidence type="ECO:0000256" key="8">
    <source>
        <dbReference type="ARBA" id="ARBA00033408"/>
    </source>
</evidence>
<evidence type="ECO:0000256" key="9">
    <source>
        <dbReference type="PIRNR" id="PIRNR003128"/>
    </source>
</evidence>
<dbReference type="InterPro" id="IPR003395">
    <property type="entry name" value="RecF/RecN/SMC_N"/>
</dbReference>
<keyword evidence="5 9" id="KW-0227">DNA damage</keyword>
<evidence type="ECO:0000256" key="3">
    <source>
        <dbReference type="ARBA" id="ARBA00021315"/>
    </source>
</evidence>
<dbReference type="PIRSF" id="PIRSF003128">
    <property type="entry name" value="RecN"/>
    <property type="match status" value="1"/>
</dbReference>